<dbReference type="AlphaFoldDB" id="A0AAD2D7M7"/>
<name>A0AAD2D7M7_EUPCR</name>
<evidence type="ECO:0000256" key="1">
    <source>
        <dbReference type="SAM" id="Coils"/>
    </source>
</evidence>
<evidence type="ECO:0000313" key="3">
    <source>
        <dbReference type="Proteomes" id="UP001295684"/>
    </source>
</evidence>
<sequence length="506" mass="59732">MTLRNKISDFQKECLSLRGSLKDKTEVTDFLDYQATAARIYAEKKSVKGIYKELKEYLKRTEFELFSEEFDNYKSDIKQEREKSQKQNLEIEKLKNEIEVIHKNFEEKAGVQDVELIKQKMKRLVLQSEFDDLRKKVFPEVKKMQKTVLEFDKAQSQHNEIIRRFDEVLLEKASKTSVQQILHKLKMDFVEKDEFKIKLVESDKRFTDNSIIFKGIKQEIKSINERISNEISENIRQITKNEADKIVEDMKKMLKKHTNGDELLKMKQTLDKKANQIDIEELYDKKTDKADTECTQNSIEVIHKQIKHLVMMLMESCRVLMEAELSNKQTKINKLNTILQQCFILAKWVSKFNPGCTNVFDLVMPDDMQNFQDFVKNAMEEIPFSNVKSYENKQALTKKIQRINTLERTPKPPLLHLGSVTAKTRILNHFQKREIKGNAKKNYTMHGSARKNKNLAKAKKIMMNFRKSVKDDTALDKSYKTHRLNSKYDEDRKVKVVLNNTLDYYH</sequence>
<gene>
    <name evidence="2" type="ORF">ECRASSUSDP1_LOCUS25385</name>
</gene>
<feature type="coiled-coil region" evidence="1">
    <location>
        <begin position="74"/>
        <end position="104"/>
    </location>
</feature>
<dbReference type="EMBL" id="CAMPGE010026178">
    <property type="protein sequence ID" value="CAI2383872.1"/>
    <property type="molecule type" value="Genomic_DNA"/>
</dbReference>
<keyword evidence="3" id="KW-1185">Reference proteome</keyword>
<evidence type="ECO:0000313" key="2">
    <source>
        <dbReference type="EMBL" id="CAI2383872.1"/>
    </source>
</evidence>
<accession>A0AAD2D7M7</accession>
<keyword evidence="1" id="KW-0175">Coiled coil</keyword>
<dbReference type="Proteomes" id="UP001295684">
    <property type="component" value="Unassembled WGS sequence"/>
</dbReference>
<organism evidence="2 3">
    <name type="scientific">Euplotes crassus</name>
    <dbReference type="NCBI Taxonomy" id="5936"/>
    <lineage>
        <taxon>Eukaryota</taxon>
        <taxon>Sar</taxon>
        <taxon>Alveolata</taxon>
        <taxon>Ciliophora</taxon>
        <taxon>Intramacronucleata</taxon>
        <taxon>Spirotrichea</taxon>
        <taxon>Hypotrichia</taxon>
        <taxon>Euplotida</taxon>
        <taxon>Euplotidae</taxon>
        <taxon>Moneuplotes</taxon>
    </lineage>
</organism>
<proteinExistence type="predicted"/>
<reference evidence="2" key="1">
    <citation type="submission" date="2023-07" db="EMBL/GenBank/DDBJ databases">
        <authorList>
            <consortium name="AG Swart"/>
            <person name="Singh M."/>
            <person name="Singh A."/>
            <person name="Seah K."/>
            <person name="Emmerich C."/>
        </authorList>
    </citation>
    <scope>NUCLEOTIDE SEQUENCE</scope>
    <source>
        <strain evidence="2">DP1</strain>
    </source>
</reference>
<comment type="caution">
    <text evidence="2">The sequence shown here is derived from an EMBL/GenBank/DDBJ whole genome shotgun (WGS) entry which is preliminary data.</text>
</comment>
<protein>
    <submittedName>
        <fullName evidence="2">Uncharacterized protein</fullName>
    </submittedName>
</protein>